<evidence type="ECO:0000256" key="1">
    <source>
        <dbReference type="SAM" id="MobiDB-lite"/>
    </source>
</evidence>
<feature type="compositionally biased region" description="Basic and acidic residues" evidence="1">
    <location>
        <begin position="1"/>
        <end position="10"/>
    </location>
</feature>
<feature type="compositionally biased region" description="Polar residues" evidence="1">
    <location>
        <begin position="54"/>
        <end position="66"/>
    </location>
</feature>
<feature type="compositionally biased region" description="Basic and acidic residues" evidence="1">
    <location>
        <begin position="102"/>
        <end position="129"/>
    </location>
</feature>
<proteinExistence type="predicted"/>
<sequence>MSDDNDHDHDDEFEPPPEEYQEYLRKISAVRKPSTSTNEEPEDIPEVVDALKLITTSKPNSKTDGMNKSRKTIKGARKKSPNVKSQSLPKSPSRATRKSARRVKENSSDNVKKAAIGKDSKEAIAKQSEKSSPAPPTPTHTISRAESPKPSQKPLQKPIVPDEVDSELSPSPKEKEKKTSISTRSGKYLRSRIGPRPTILTAVPHLAPLKSGTAEEIQLIMSNYTPPASINANDSIGFISSISSKNRSTQDEVAILSANKSKCQSPGSPSTVPIEELFVDVISDTDGNISDINSAISLMVKGLI</sequence>
<keyword evidence="3" id="KW-1185">Reference proteome</keyword>
<accession>A0A8J2LM64</accession>
<organism evidence="2 3">
    <name type="scientific">Allacma fusca</name>
    <dbReference type="NCBI Taxonomy" id="39272"/>
    <lineage>
        <taxon>Eukaryota</taxon>
        <taxon>Metazoa</taxon>
        <taxon>Ecdysozoa</taxon>
        <taxon>Arthropoda</taxon>
        <taxon>Hexapoda</taxon>
        <taxon>Collembola</taxon>
        <taxon>Symphypleona</taxon>
        <taxon>Sminthuridae</taxon>
        <taxon>Allacma</taxon>
    </lineage>
</organism>
<feature type="compositionally biased region" description="Basic residues" evidence="1">
    <location>
        <begin position="68"/>
        <end position="81"/>
    </location>
</feature>
<dbReference type="AlphaFoldDB" id="A0A8J2LM64"/>
<feature type="compositionally biased region" description="Low complexity" evidence="1">
    <location>
        <begin position="148"/>
        <end position="158"/>
    </location>
</feature>
<evidence type="ECO:0000313" key="3">
    <source>
        <dbReference type="Proteomes" id="UP000708208"/>
    </source>
</evidence>
<feature type="compositionally biased region" description="Acidic residues" evidence="1">
    <location>
        <begin position="11"/>
        <end position="21"/>
    </location>
</feature>
<dbReference type="Proteomes" id="UP000708208">
    <property type="component" value="Unassembled WGS sequence"/>
</dbReference>
<protein>
    <submittedName>
        <fullName evidence="2">Uncharacterized protein</fullName>
    </submittedName>
</protein>
<gene>
    <name evidence="2" type="ORF">AFUS01_LOCUS42364</name>
</gene>
<reference evidence="2" key="1">
    <citation type="submission" date="2021-06" db="EMBL/GenBank/DDBJ databases">
        <authorList>
            <person name="Hodson N. C."/>
            <person name="Mongue J. A."/>
            <person name="Jaron S. K."/>
        </authorList>
    </citation>
    <scope>NUCLEOTIDE SEQUENCE</scope>
</reference>
<feature type="compositionally biased region" description="Polar residues" evidence="1">
    <location>
        <begin position="82"/>
        <end position="94"/>
    </location>
</feature>
<dbReference type="EMBL" id="CAJVCH010566463">
    <property type="protein sequence ID" value="CAG7832687.1"/>
    <property type="molecule type" value="Genomic_DNA"/>
</dbReference>
<name>A0A8J2LM64_9HEXA</name>
<evidence type="ECO:0000313" key="2">
    <source>
        <dbReference type="EMBL" id="CAG7832687.1"/>
    </source>
</evidence>
<comment type="caution">
    <text evidence="2">The sequence shown here is derived from an EMBL/GenBank/DDBJ whole genome shotgun (WGS) entry which is preliminary data.</text>
</comment>
<feature type="region of interest" description="Disordered" evidence="1">
    <location>
        <begin position="1"/>
        <end position="193"/>
    </location>
</feature>